<name>A0A6J6GHN4_9ZZZZ</name>
<feature type="transmembrane region" description="Helical" evidence="1">
    <location>
        <begin position="28"/>
        <end position="46"/>
    </location>
</feature>
<protein>
    <submittedName>
        <fullName evidence="2">Unannotated protein</fullName>
    </submittedName>
</protein>
<organism evidence="2">
    <name type="scientific">freshwater metagenome</name>
    <dbReference type="NCBI Taxonomy" id="449393"/>
    <lineage>
        <taxon>unclassified sequences</taxon>
        <taxon>metagenomes</taxon>
        <taxon>ecological metagenomes</taxon>
    </lineage>
</organism>
<evidence type="ECO:0000256" key="1">
    <source>
        <dbReference type="SAM" id="Phobius"/>
    </source>
</evidence>
<gene>
    <name evidence="2" type="ORF">UFOPK1493_04213</name>
</gene>
<keyword evidence="1" id="KW-0472">Membrane</keyword>
<evidence type="ECO:0000313" key="2">
    <source>
        <dbReference type="EMBL" id="CAB4599389.1"/>
    </source>
</evidence>
<keyword evidence="1" id="KW-1133">Transmembrane helix</keyword>
<proteinExistence type="predicted"/>
<dbReference type="AlphaFoldDB" id="A0A6J6GHN4"/>
<sequence length="59" mass="6495">MVLAIVAAWATWTAATFGRRVRNPFTRIPAWASTTLIVTILAFGVARNVPAEPWSWLAP</sequence>
<dbReference type="EMBL" id="CAEZSR010000305">
    <property type="protein sequence ID" value="CAB4599389.1"/>
    <property type="molecule type" value="Genomic_DNA"/>
</dbReference>
<reference evidence="2" key="1">
    <citation type="submission" date="2020-05" db="EMBL/GenBank/DDBJ databases">
        <authorList>
            <person name="Chiriac C."/>
            <person name="Salcher M."/>
            <person name="Ghai R."/>
            <person name="Kavagutti S V."/>
        </authorList>
    </citation>
    <scope>NUCLEOTIDE SEQUENCE</scope>
</reference>
<keyword evidence="1" id="KW-0812">Transmembrane</keyword>
<accession>A0A6J6GHN4</accession>